<keyword evidence="2" id="KW-1185">Reference proteome</keyword>
<protein>
    <submittedName>
        <fullName evidence="1">Uncharacterized protein</fullName>
    </submittedName>
</protein>
<dbReference type="AlphaFoldDB" id="A0AAE0YSU5"/>
<evidence type="ECO:0000313" key="2">
    <source>
        <dbReference type="Proteomes" id="UP001283361"/>
    </source>
</evidence>
<comment type="caution">
    <text evidence="1">The sequence shown here is derived from an EMBL/GenBank/DDBJ whole genome shotgun (WGS) entry which is preliminary data.</text>
</comment>
<name>A0AAE0YSU5_9GAST</name>
<gene>
    <name evidence="1" type="ORF">RRG08_045121</name>
</gene>
<accession>A0AAE0YSU5</accession>
<dbReference type="Proteomes" id="UP001283361">
    <property type="component" value="Unassembled WGS sequence"/>
</dbReference>
<evidence type="ECO:0000313" key="1">
    <source>
        <dbReference type="EMBL" id="KAK3756609.1"/>
    </source>
</evidence>
<dbReference type="EMBL" id="JAWDGP010005492">
    <property type="protein sequence ID" value="KAK3756609.1"/>
    <property type="molecule type" value="Genomic_DNA"/>
</dbReference>
<proteinExistence type="predicted"/>
<sequence>MNGTQRFSSRLYEGPRGRWKVIIQRLGVLPQRFVPLKHSAAGCVVIPAAAGLLIKDGLVYVHGRRAFPSSGSALRFRGLWMSESLDNRLQEHDAATISDKRVSGLGLVLIWWKNSRVLTDPGYLQGSLHQDREALHCLVSLRLLLFFQPLLVPLFESW</sequence>
<reference evidence="1" key="1">
    <citation type="journal article" date="2023" name="G3 (Bethesda)">
        <title>A reference genome for the long-term kleptoplast-retaining sea slug Elysia crispata morphotype clarki.</title>
        <authorList>
            <person name="Eastman K.E."/>
            <person name="Pendleton A.L."/>
            <person name="Shaikh M.A."/>
            <person name="Suttiyut T."/>
            <person name="Ogas R."/>
            <person name="Tomko P."/>
            <person name="Gavelis G."/>
            <person name="Widhalm J.R."/>
            <person name="Wisecaver J.H."/>
        </authorList>
    </citation>
    <scope>NUCLEOTIDE SEQUENCE</scope>
    <source>
        <strain evidence="1">ECLA1</strain>
    </source>
</reference>
<organism evidence="1 2">
    <name type="scientific">Elysia crispata</name>
    <name type="common">lettuce slug</name>
    <dbReference type="NCBI Taxonomy" id="231223"/>
    <lineage>
        <taxon>Eukaryota</taxon>
        <taxon>Metazoa</taxon>
        <taxon>Spiralia</taxon>
        <taxon>Lophotrochozoa</taxon>
        <taxon>Mollusca</taxon>
        <taxon>Gastropoda</taxon>
        <taxon>Heterobranchia</taxon>
        <taxon>Euthyneura</taxon>
        <taxon>Panpulmonata</taxon>
        <taxon>Sacoglossa</taxon>
        <taxon>Placobranchoidea</taxon>
        <taxon>Plakobranchidae</taxon>
        <taxon>Elysia</taxon>
    </lineage>
</organism>